<dbReference type="SUPFAM" id="SSF55174">
    <property type="entry name" value="Alpha-L RNA-binding motif"/>
    <property type="match status" value="1"/>
</dbReference>
<dbReference type="CDD" id="cd02440">
    <property type="entry name" value="AdoMet_MTases"/>
    <property type="match status" value="1"/>
</dbReference>
<keyword evidence="1 3" id="KW-0694">RNA-binding</keyword>
<dbReference type="Gene3D" id="3.10.290.10">
    <property type="entry name" value="RNA-binding S4 domain"/>
    <property type="match status" value="1"/>
</dbReference>
<evidence type="ECO:0000256" key="2">
    <source>
        <dbReference type="ARBA" id="ARBA00029460"/>
    </source>
</evidence>
<dbReference type="NCBIfam" id="TIGR00478">
    <property type="entry name" value="tly"/>
    <property type="match status" value="1"/>
</dbReference>
<proteinExistence type="inferred from homology"/>
<gene>
    <name evidence="5" type="ORF">GCM10017083_24960</name>
</gene>
<dbReference type="InterPro" id="IPR047048">
    <property type="entry name" value="TlyA"/>
</dbReference>
<reference evidence="5" key="2">
    <citation type="submission" date="2020-09" db="EMBL/GenBank/DDBJ databases">
        <authorList>
            <person name="Sun Q."/>
            <person name="Kim S."/>
        </authorList>
    </citation>
    <scope>NUCLEOTIDE SEQUENCE</scope>
    <source>
        <strain evidence="5">KCTC 42651</strain>
    </source>
</reference>
<dbReference type="CDD" id="cd00165">
    <property type="entry name" value="S4"/>
    <property type="match status" value="1"/>
</dbReference>
<dbReference type="Proteomes" id="UP000630353">
    <property type="component" value="Unassembled WGS sequence"/>
</dbReference>
<evidence type="ECO:0000256" key="3">
    <source>
        <dbReference type="PROSITE-ProRule" id="PRU00182"/>
    </source>
</evidence>
<dbReference type="GO" id="GO:0032259">
    <property type="term" value="P:methylation"/>
    <property type="evidence" value="ECO:0007669"/>
    <property type="project" value="InterPro"/>
</dbReference>
<keyword evidence="6" id="KW-1185">Reference proteome</keyword>
<dbReference type="Pfam" id="PF01728">
    <property type="entry name" value="FtsJ"/>
    <property type="match status" value="1"/>
</dbReference>
<dbReference type="GO" id="GO:0003723">
    <property type="term" value="F:RNA binding"/>
    <property type="evidence" value="ECO:0007669"/>
    <property type="project" value="UniProtKB-KW"/>
</dbReference>
<evidence type="ECO:0000256" key="1">
    <source>
        <dbReference type="ARBA" id="ARBA00022884"/>
    </source>
</evidence>
<dbReference type="SUPFAM" id="SSF53335">
    <property type="entry name" value="S-adenosyl-L-methionine-dependent methyltransferases"/>
    <property type="match status" value="1"/>
</dbReference>
<comment type="caution">
    <text evidence="5">The sequence shown here is derived from an EMBL/GenBank/DDBJ whole genome shotgun (WGS) entry which is preliminary data.</text>
</comment>
<evidence type="ECO:0000259" key="4">
    <source>
        <dbReference type="SMART" id="SM00363"/>
    </source>
</evidence>
<reference evidence="5" key="1">
    <citation type="journal article" date="2014" name="Int. J. Syst. Evol. Microbiol.">
        <title>Complete genome sequence of Corynebacterium casei LMG S-19264T (=DSM 44701T), isolated from a smear-ripened cheese.</title>
        <authorList>
            <consortium name="US DOE Joint Genome Institute (JGI-PGF)"/>
            <person name="Walter F."/>
            <person name="Albersmeier A."/>
            <person name="Kalinowski J."/>
            <person name="Ruckert C."/>
        </authorList>
    </citation>
    <scope>NUCLEOTIDE SEQUENCE</scope>
    <source>
        <strain evidence="5">KCTC 42651</strain>
    </source>
</reference>
<dbReference type="SMART" id="SM00363">
    <property type="entry name" value="S4"/>
    <property type="match status" value="1"/>
</dbReference>
<dbReference type="PROSITE" id="PS50889">
    <property type="entry name" value="S4"/>
    <property type="match status" value="1"/>
</dbReference>
<dbReference type="PANTHER" id="PTHR32319:SF0">
    <property type="entry name" value="BACTERIAL HEMOLYSIN-LIKE PROTEIN"/>
    <property type="match status" value="1"/>
</dbReference>
<dbReference type="InterPro" id="IPR004538">
    <property type="entry name" value="Hemolysin_A/TlyA"/>
</dbReference>
<evidence type="ECO:0000313" key="6">
    <source>
        <dbReference type="Proteomes" id="UP000630353"/>
    </source>
</evidence>
<dbReference type="Gene3D" id="3.40.50.150">
    <property type="entry name" value="Vaccinia Virus protein VP39"/>
    <property type="match status" value="1"/>
</dbReference>
<dbReference type="AlphaFoldDB" id="A0A918XSE6"/>
<accession>A0A918XSE6</accession>
<dbReference type="InterPro" id="IPR002942">
    <property type="entry name" value="S4_RNA-bd"/>
</dbReference>
<protein>
    <submittedName>
        <fullName evidence="5">TlyA family rRNA (Cytidine-2'-O)-methyltransferase</fullName>
    </submittedName>
</protein>
<dbReference type="InterPro" id="IPR002877">
    <property type="entry name" value="RNA_MeTrfase_FtsJ_dom"/>
</dbReference>
<dbReference type="InterPro" id="IPR029063">
    <property type="entry name" value="SAM-dependent_MTases_sf"/>
</dbReference>
<dbReference type="EMBL" id="BMZS01000005">
    <property type="protein sequence ID" value="GHD51008.1"/>
    <property type="molecule type" value="Genomic_DNA"/>
</dbReference>
<dbReference type="PANTHER" id="PTHR32319">
    <property type="entry name" value="BACTERIAL HEMOLYSIN-LIKE PROTEIN"/>
    <property type="match status" value="1"/>
</dbReference>
<evidence type="ECO:0000313" key="5">
    <source>
        <dbReference type="EMBL" id="GHD51008.1"/>
    </source>
</evidence>
<dbReference type="InterPro" id="IPR036986">
    <property type="entry name" value="S4_RNA-bd_sf"/>
</dbReference>
<dbReference type="PIRSF" id="PIRSF005578">
    <property type="entry name" value="TlyA"/>
    <property type="match status" value="1"/>
</dbReference>
<organism evidence="5 6">
    <name type="scientific">Thalassobaculum fulvum</name>
    <dbReference type="NCBI Taxonomy" id="1633335"/>
    <lineage>
        <taxon>Bacteria</taxon>
        <taxon>Pseudomonadati</taxon>
        <taxon>Pseudomonadota</taxon>
        <taxon>Alphaproteobacteria</taxon>
        <taxon>Rhodospirillales</taxon>
        <taxon>Thalassobaculaceae</taxon>
        <taxon>Thalassobaculum</taxon>
    </lineage>
</organism>
<dbReference type="GO" id="GO:0008168">
    <property type="term" value="F:methyltransferase activity"/>
    <property type="evidence" value="ECO:0007669"/>
    <property type="project" value="InterPro"/>
</dbReference>
<comment type="similarity">
    <text evidence="2">Belongs to the TlyA family.</text>
</comment>
<dbReference type="Pfam" id="PF01479">
    <property type="entry name" value="S4"/>
    <property type="match status" value="1"/>
</dbReference>
<name>A0A918XSE6_9PROT</name>
<feature type="domain" description="RNA-binding S4" evidence="4">
    <location>
        <begin position="3"/>
        <end position="65"/>
    </location>
</feature>
<dbReference type="RefSeq" id="WP_189989966.1">
    <property type="nucleotide sequence ID" value="NZ_BMZS01000005.1"/>
</dbReference>
<sequence length="250" mass="26444">MKRRLDQLIVDRGLAESRTRAQALVMAGLVFSGERRLDKAGQQVAEDIAIEVRGQDHPWVSRGGLKLAHALEEFAIDPTGAVAVDVGASTGGFTDVLLTHGAARVYAVDVGHGQLAWKLRSDPRVVVLEKTNARHLTAGQIPEPVDLVVCDASFISLKTVLPAAMALARPGGRLVALIKPQFEAGREQVGKGGVVRDPAVHEAVCADIRGWLDGASGGAMAGWRVDGLTRSPITGPEGNVEFLIAATRLC</sequence>